<gene>
    <name evidence="1" type="ORF">AS026_13315</name>
</gene>
<accession>A0A109JF76</accession>
<evidence type="ECO:0000313" key="1">
    <source>
        <dbReference type="EMBL" id="KWV47746.1"/>
    </source>
</evidence>
<dbReference type="AlphaFoldDB" id="A0A109JF76"/>
<sequence length="59" mass="7014">MRAARVPTPRFMQSVCFISKNESNIKSVRPDQMERRFPYRNILVENANDQLLLHRRVLA</sequence>
<evidence type="ECO:0000313" key="2">
    <source>
        <dbReference type="Proteomes" id="UP000068164"/>
    </source>
</evidence>
<dbReference type="Proteomes" id="UP000068164">
    <property type="component" value="Unassembled WGS sequence"/>
</dbReference>
<comment type="caution">
    <text evidence="1">The sequence shown here is derived from an EMBL/GenBank/DDBJ whole genome shotgun (WGS) entry which is preliminary data.</text>
</comment>
<dbReference type="EMBL" id="LNCD01000103">
    <property type="protein sequence ID" value="KWV47746.1"/>
    <property type="molecule type" value="Genomic_DNA"/>
</dbReference>
<name>A0A109JF76_9HYPH</name>
<proteinExistence type="predicted"/>
<organism evidence="1 2">
    <name type="scientific">Rhizobium altiplani</name>
    <dbReference type="NCBI Taxonomy" id="1864509"/>
    <lineage>
        <taxon>Bacteria</taxon>
        <taxon>Pseudomonadati</taxon>
        <taxon>Pseudomonadota</taxon>
        <taxon>Alphaproteobacteria</taxon>
        <taxon>Hyphomicrobiales</taxon>
        <taxon>Rhizobiaceae</taxon>
        <taxon>Rhizobium/Agrobacterium group</taxon>
        <taxon>Rhizobium</taxon>
    </lineage>
</organism>
<reference evidence="1 2" key="1">
    <citation type="submission" date="2015-11" db="EMBL/GenBank/DDBJ databases">
        <title>Draft Genome Sequence of the Strain BR 10423 (Rhizobium sp.) isolated from nodules of Mimosa pudica.</title>
        <authorList>
            <person name="Barauna A.C."/>
            <person name="Zilli J.E."/>
            <person name="Simoes-Araujo J.L."/>
            <person name="Reis V.M."/>
            <person name="James E.K."/>
            <person name="Reis F.B.Jr."/>
            <person name="Rouws L.F."/>
            <person name="Passos S.R."/>
            <person name="Gois S.R."/>
        </authorList>
    </citation>
    <scope>NUCLEOTIDE SEQUENCE [LARGE SCALE GENOMIC DNA]</scope>
    <source>
        <strain evidence="1 2">BR10423</strain>
    </source>
</reference>
<keyword evidence="2" id="KW-1185">Reference proteome</keyword>
<protein>
    <submittedName>
        <fullName evidence="1">Uncharacterized protein</fullName>
    </submittedName>
</protein>